<feature type="transmembrane region" description="Helical" evidence="7">
    <location>
        <begin position="119"/>
        <end position="137"/>
    </location>
</feature>
<dbReference type="PANTHER" id="PTHR10165">
    <property type="entry name" value="LIPID PHOSPHATE PHOSPHATASE"/>
    <property type="match status" value="1"/>
</dbReference>
<comment type="similarity">
    <text evidence="2">Belongs to the PA-phosphatase related phosphoesterase family.</text>
</comment>
<evidence type="ECO:0000256" key="6">
    <source>
        <dbReference type="SAM" id="MobiDB-lite"/>
    </source>
</evidence>
<dbReference type="InterPro" id="IPR043216">
    <property type="entry name" value="PAP-like"/>
</dbReference>
<dbReference type="GO" id="GO:0008195">
    <property type="term" value="F:phosphatidate phosphatase activity"/>
    <property type="evidence" value="ECO:0007669"/>
    <property type="project" value="TreeGrafter"/>
</dbReference>
<evidence type="ECO:0000256" key="4">
    <source>
        <dbReference type="ARBA" id="ARBA00022989"/>
    </source>
</evidence>
<evidence type="ECO:0000313" key="9">
    <source>
        <dbReference type="EMBL" id="CAG9800413.1"/>
    </source>
</evidence>
<dbReference type="GO" id="GO:0046839">
    <property type="term" value="P:phospholipid dephosphorylation"/>
    <property type="evidence" value="ECO:0007669"/>
    <property type="project" value="TreeGrafter"/>
</dbReference>
<keyword evidence="5 7" id="KW-0472">Membrane</keyword>
<dbReference type="InterPro" id="IPR000326">
    <property type="entry name" value="PAP2/HPO"/>
</dbReference>
<feature type="domain" description="Phosphatidic acid phosphatase type 2/haloperoxidase" evidence="8">
    <location>
        <begin position="170"/>
        <end position="321"/>
    </location>
</feature>
<protein>
    <recommendedName>
        <fullName evidence="8">Phosphatidic acid phosphatase type 2/haloperoxidase domain-containing protein</fullName>
    </recommendedName>
</protein>
<feature type="transmembrane region" description="Helical" evidence="7">
    <location>
        <begin position="247"/>
        <end position="266"/>
    </location>
</feature>
<keyword evidence="10" id="KW-1185">Reference proteome</keyword>
<dbReference type="Gene3D" id="1.20.144.10">
    <property type="entry name" value="Phosphatidic acid phosphatase type 2/haloperoxidase"/>
    <property type="match status" value="1"/>
</dbReference>
<reference evidence="9" key="1">
    <citation type="submission" date="2022-01" db="EMBL/GenBank/DDBJ databases">
        <authorList>
            <person name="King R."/>
        </authorList>
    </citation>
    <scope>NUCLEOTIDE SEQUENCE</scope>
</reference>
<feature type="transmembrane region" description="Helical" evidence="7">
    <location>
        <begin position="166"/>
        <end position="184"/>
    </location>
</feature>
<evidence type="ECO:0000256" key="2">
    <source>
        <dbReference type="ARBA" id="ARBA00008816"/>
    </source>
</evidence>
<evidence type="ECO:0000256" key="7">
    <source>
        <dbReference type="SAM" id="Phobius"/>
    </source>
</evidence>
<dbReference type="OrthoDB" id="8907274at2759"/>
<dbReference type="Proteomes" id="UP001153620">
    <property type="component" value="Chromosome 1"/>
</dbReference>
<feature type="transmembrane region" description="Helical" evidence="7">
    <location>
        <begin position="278"/>
        <end position="296"/>
    </location>
</feature>
<feature type="region of interest" description="Disordered" evidence="6">
    <location>
        <begin position="14"/>
        <end position="45"/>
    </location>
</feature>
<keyword evidence="4 7" id="KW-1133">Transmembrane helix</keyword>
<evidence type="ECO:0000313" key="10">
    <source>
        <dbReference type="Proteomes" id="UP001153620"/>
    </source>
</evidence>
<dbReference type="GO" id="GO:0007165">
    <property type="term" value="P:signal transduction"/>
    <property type="evidence" value="ECO:0007669"/>
    <property type="project" value="TreeGrafter"/>
</dbReference>
<evidence type="ECO:0000256" key="5">
    <source>
        <dbReference type="ARBA" id="ARBA00023136"/>
    </source>
</evidence>
<evidence type="ECO:0000259" key="8">
    <source>
        <dbReference type="SMART" id="SM00014"/>
    </source>
</evidence>
<dbReference type="Pfam" id="PF01569">
    <property type="entry name" value="PAP2"/>
    <property type="match status" value="1"/>
</dbReference>
<sequence>MVNQNGKTVVVKLPMEQPHIDSTETSPLNQRLRDNNSDISSSPSSAVASEQSCKKLIHSNSSNQSSRKLLLNIIIDFAVLLIVGCSITIFFLIGEPYERGFFCNDEDLMHPYHISTVKHWMLFVFGIIIPVVIIFTTEICRSKTGIDEEHDIKFFKWTISACKQNLYKYIGMFLLGTISCQLLTDIAKYSVGRYRPHFITLCQPVLNADGSDCNDTKNFNRYIEDFTCSNPNVTDKMLKDMRLSFPSANSSFSFFTMTFCALYLNARLQWNGTQILKYFLQFILIAAAWFTSLSRISDYKHHWSDVLAGSALGFVLALFVCQKILKFKRREKCLANLKLPIKYELNTHNQNSV</sequence>
<dbReference type="InterPro" id="IPR036938">
    <property type="entry name" value="PAP2/HPO_sf"/>
</dbReference>
<dbReference type="SMART" id="SM00014">
    <property type="entry name" value="acidPPc"/>
    <property type="match status" value="1"/>
</dbReference>
<dbReference type="SUPFAM" id="SSF48317">
    <property type="entry name" value="Acid phosphatase/Vanadium-dependent haloperoxidase"/>
    <property type="match status" value="1"/>
</dbReference>
<name>A0A9N9RNL5_9DIPT</name>
<accession>A0A9N9RNL5</accession>
<evidence type="ECO:0000256" key="1">
    <source>
        <dbReference type="ARBA" id="ARBA00004141"/>
    </source>
</evidence>
<dbReference type="PANTHER" id="PTHR10165:SF197">
    <property type="entry name" value="FI04477P-RELATED"/>
    <property type="match status" value="1"/>
</dbReference>
<evidence type="ECO:0000256" key="3">
    <source>
        <dbReference type="ARBA" id="ARBA00022692"/>
    </source>
</evidence>
<dbReference type="GO" id="GO:0005886">
    <property type="term" value="C:plasma membrane"/>
    <property type="evidence" value="ECO:0007669"/>
    <property type="project" value="TreeGrafter"/>
</dbReference>
<reference evidence="9" key="2">
    <citation type="submission" date="2022-10" db="EMBL/GenBank/DDBJ databases">
        <authorList>
            <consortium name="ENA_rothamsted_submissions"/>
            <consortium name="culmorum"/>
            <person name="King R."/>
        </authorList>
    </citation>
    <scope>NUCLEOTIDE SEQUENCE</scope>
</reference>
<feature type="transmembrane region" description="Helical" evidence="7">
    <location>
        <begin position="302"/>
        <end position="321"/>
    </location>
</feature>
<comment type="subcellular location">
    <subcellularLocation>
        <location evidence="1">Membrane</location>
        <topology evidence="1">Multi-pass membrane protein</topology>
    </subcellularLocation>
</comment>
<dbReference type="GO" id="GO:0006644">
    <property type="term" value="P:phospholipid metabolic process"/>
    <property type="evidence" value="ECO:0007669"/>
    <property type="project" value="InterPro"/>
</dbReference>
<keyword evidence="3 7" id="KW-0812">Transmembrane</keyword>
<dbReference type="EMBL" id="OU895877">
    <property type="protein sequence ID" value="CAG9800413.1"/>
    <property type="molecule type" value="Genomic_DNA"/>
</dbReference>
<dbReference type="CDD" id="cd03384">
    <property type="entry name" value="PAP2_wunen"/>
    <property type="match status" value="1"/>
</dbReference>
<proteinExistence type="inferred from homology"/>
<organism evidence="9 10">
    <name type="scientific">Chironomus riparius</name>
    <dbReference type="NCBI Taxonomy" id="315576"/>
    <lineage>
        <taxon>Eukaryota</taxon>
        <taxon>Metazoa</taxon>
        <taxon>Ecdysozoa</taxon>
        <taxon>Arthropoda</taxon>
        <taxon>Hexapoda</taxon>
        <taxon>Insecta</taxon>
        <taxon>Pterygota</taxon>
        <taxon>Neoptera</taxon>
        <taxon>Endopterygota</taxon>
        <taxon>Diptera</taxon>
        <taxon>Nematocera</taxon>
        <taxon>Chironomoidea</taxon>
        <taxon>Chironomidae</taxon>
        <taxon>Chironominae</taxon>
        <taxon>Chironomus</taxon>
    </lineage>
</organism>
<feature type="transmembrane region" description="Helical" evidence="7">
    <location>
        <begin position="69"/>
        <end position="93"/>
    </location>
</feature>
<dbReference type="AlphaFoldDB" id="A0A9N9RNL5"/>
<gene>
    <name evidence="9" type="ORF">CHIRRI_LOCUS3356</name>
</gene>